<protein>
    <submittedName>
        <fullName evidence="1">Uncharacterized protein</fullName>
    </submittedName>
</protein>
<evidence type="ECO:0000313" key="1">
    <source>
        <dbReference type="EMBL" id="EHJ13177.1"/>
    </source>
</evidence>
<comment type="caution">
    <text evidence="1">The sequence shown here is derived from an EMBL/GenBank/DDBJ whole genome shotgun (WGS) entry which is preliminary data.</text>
</comment>
<proteinExistence type="predicted"/>
<dbReference type="PATRIC" id="fig|423471.3.peg.1982"/>
<dbReference type="EMBL" id="AESD01000327">
    <property type="protein sequence ID" value="EHJ13177.1"/>
    <property type="molecule type" value="Genomic_DNA"/>
</dbReference>
<gene>
    <name evidence="1" type="ORF">CWATWH0003_2114</name>
</gene>
<name>G5J3N9_CROWT</name>
<accession>G5J3N9</accession>
<dbReference type="Proteomes" id="UP000003477">
    <property type="component" value="Unassembled WGS sequence"/>
</dbReference>
<dbReference type="AlphaFoldDB" id="G5J3N9"/>
<dbReference type="RefSeq" id="WP_007310417.1">
    <property type="nucleotide sequence ID" value="NZ_AESD01000327.1"/>
</dbReference>
<evidence type="ECO:0000313" key="2">
    <source>
        <dbReference type="Proteomes" id="UP000003477"/>
    </source>
</evidence>
<dbReference type="GeneID" id="88765833"/>
<sequence>MKTPIALEVEIPEETYVLLTNFIENHAPLGFNEVISLAVSNFLTNQKSPLNSYLSGLYDCTNNSQKMLDQ</sequence>
<organism evidence="1 2">
    <name type="scientific">Crocosphaera watsonii WH 0003</name>
    <dbReference type="NCBI Taxonomy" id="423471"/>
    <lineage>
        <taxon>Bacteria</taxon>
        <taxon>Bacillati</taxon>
        <taxon>Cyanobacteriota</taxon>
        <taxon>Cyanophyceae</taxon>
        <taxon>Oscillatoriophycideae</taxon>
        <taxon>Chroococcales</taxon>
        <taxon>Aphanothecaceae</taxon>
        <taxon>Crocosphaera</taxon>
    </lineage>
</organism>
<reference evidence="1 2" key="1">
    <citation type="journal article" date="2011" name="Front. Microbiol.">
        <title>Two Strains of Crocosphaera watsonii with Highly Conserved Genomes are Distinguished by Strain-Specific Features.</title>
        <authorList>
            <person name="Bench S.R."/>
            <person name="Ilikchyan I.N."/>
            <person name="Tripp H.J."/>
            <person name="Zehr J.P."/>
        </authorList>
    </citation>
    <scope>NUCLEOTIDE SEQUENCE [LARGE SCALE GENOMIC DNA]</scope>
    <source>
        <strain evidence="1 2">WH 0003</strain>
    </source>
</reference>